<proteinExistence type="predicted"/>
<dbReference type="CDD" id="cd06260">
    <property type="entry name" value="DUF820-like"/>
    <property type="match status" value="1"/>
</dbReference>
<dbReference type="EMBL" id="CAJVPI010000466">
    <property type="protein sequence ID" value="CAG8538767.1"/>
    <property type="molecule type" value="Genomic_DNA"/>
</dbReference>
<dbReference type="SUPFAM" id="SSF52980">
    <property type="entry name" value="Restriction endonuclease-like"/>
    <property type="match status" value="1"/>
</dbReference>
<dbReference type="GO" id="GO:0006302">
    <property type="term" value="P:double-strand break repair"/>
    <property type="evidence" value="ECO:0007669"/>
    <property type="project" value="UniProtKB-ARBA"/>
</dbReference>
<dbReference type="OrthoDB" id="2307807at2759"/>
<dbReference type="InterPro" id="IPR008538">
    <property type="entry name" value="Uma2"/>
</dbReference>
<gene>
    <name evidence="2" type="ORF">PBRASI_LOCUS4480</name>
</gene>
<evidence type="ECO:0000313" key="2">
    <source>
        <dbReference type="EMBL" id="CAG8538767.1"/>
    </source>
</evidence>
<sequence length="297" mass="33567">MSLLSRNELFSKWSSTLGSARYRLLAIRRQEGFEEVKRKRIIIDKEVSRILYLKFCESEPRISVKYRLIEGKIEAYEMPLDPHALIQGELFHIMGNWSNRLRVLGELDVIVDAESVYRPDICVRPKNRHQPPSTLAVNSSGNPYPTLVVEVGDTESLNSLHNLAEKYFSQQTTIQIYLAVKLYPRRQDNTFALLAMLYLRNNQNPTTPVVVKSFGTAPLSRSSQIYLQNIIQAEAISGVGFGGVPCDGTNIAEYQIAIPSELIFNDVDGVDGVDGVQGVPNNFTIDLWRLKDAYINM</sequence>
<dbReference type="Pfam" id="PF05685">
    <property type="entry name" value="Uma2"/>
    <property type="match status" value="1"/>
</dbReference>
<evidence type="ECO:0000313" key="3">
    <source>
        <dbReference type="Proteomes" id="UP000789739"/>
    </source>
</evidence>
<dbReference type="InterPro" id="IPR011335">
    <property type="entry name" value="Restrct_endonuc-II-like"/>
</dbReference>
<reference evidence="2" key="1">
    <citation type="submission" date="2021-06" db="EMBL/GenBank/DDBJ databases">
        <authorList>
            <person name="Kallberg Y."/>
            <person name="Tangrot J."/>
            <person name="Rosling A."/>
        </authorList>
    </citation>
    <scope>NUCLEOTIDE SEQUENCE</scope>
    <source>
        <strain evidence="2">BR232B</strain>
    </source>
</reference>
<protein>
    <submittedName>
        <fullName evidence="2">9643_t:CDS:1</fullName>
    </submittedName>
</protein>
<dbReference type="AlphaFoldDB" id="A0A9N9FIG3"/>
<accession>A0A9N9FIG3</accession>
<dbReference type="Proteomes" id="UP000789739">
    <property type="component" value="Unassembled WGS sequence"/>
</dbReference>
<evidence type="ECO:0000259" key="1">
    <source>
        <dbReference type="Pfam" id="PF05685"/>
    </source>
</evidence>
<comment type="caution">
    <text evidence="2">The sequence shown here is derived from an EMBL/GenBank/DDBJ whole genome shotgun (WGS) entry which is preliminary data.</text>
</comment>
<organism evidence="2 3">
    <name type="scientific">Paraglomus brasilianum</name>
    <dbReference type="NCBI Taxonomy" id="144538"/>
    <lineage>
        <taxon>Eukaryota</taxon>
        <taxon>Fungi</taxon>
        <taxon>Fungi incertae sedis</taxon>
        <taxon>Mucoromycota</taxon>
        <taxon>Glomeromycotina</taxon>
        <taxon>Glomeromycetes</taxon>
        <taxon>Paraglomerales</taxon>
        <taxon>Paraglomeraceae</taxon>
        <taxon>Paraglomus</taxon>
    </lineage>
</organism>
<name>A0A9N9FIG3_9GLOM</name>
<feature type="domain" description="Putative restriction endonuclease" evidence="1">
    <location>
        <begin position="63"/>
        <end position="180"/>
    </location>
</feature>
<keyword evidence="3" id="KW-1185">Reference proteome</keyword>
<dbReference type="InterPro" id="IPR012296">
    <property type="entry name" value="Nuclease_put_TT1808"/>
</dbReference>
<dbReference type="Gene3D" id="3.90.1570.10">
    <property type="entry name" value="tt1808, chain A"/>
    <property type="match status" value="1"/>
</dbReference>